<keyword evidence="4" id="KW-1185">Reference proteome</keyword>
<dbReference type="PANTHER" id="PTHR43775">
    <property type="entry name" value="FATTY ACID SYNTHASE"/>
    <property type="match status" value="1"/>
</dbReference>
<protein>
    <submittedName>
        <fullName evidence="3">SDR family oxidoreductase</fullName>
    </submittedName>
</protein>
<keyword evidence="1" id="KW-0808">Transferase</keyword>
<reference evidence="3" key="1">
    <citation type="submission" date="2022-08" db="EMBL/GenBank/DDBJ databases">
        <authorList>
            <person name="Tistechok S."/>
            <person name="Samborskyy M."/>
            <person name="Roman I."/>
        </authorList>
    </citation>
    <scope>NUCLEOTIDE SEQUENCE</scope>
    <source>
        <strain evidence="3">DSM 103496</strain>
    </source>
</reference>
<dbReference type="GO" id="GO:0006633">
    <property type="term" value="P:fatty acid biosynthetic process"/>
    <property type="evidence" value="ECO:0007669"/>
    <property type="project" value="TreeGrafter"/>
</dbReference>
<dbReference type="InterPro" id="IPR050091">
    <property type="entry name" value="PKS_NRPS_Biosynth_Enz"/>
</dbReference>
<dbReference type="AlphaFoldDB" id="A0A9X2VSW7"/>
<accession>A0A9X2VSW7</accession>
<dbReference type="Gene3D" id="3.40.50.720">
    <property type="entry name" value="NAD(P)-binding Rossmann-like Domain"/>
    <property type="match status" value="1"/>
</dbReference>
<dbReference type="EMBL" id="JANYMP010000020">
    <property type="protein sequence ID" value="MCS7481737.1"/>
    <property type="molecule type" value="Genomic_DNA"/>
</dbReference>
<dbReference type="InterPro" id="IPR013968">
    <property type="entry name" value="PKS_KR"/>
</dbReference>
<comment type="caution">
    <text evidence="3">The sequence shown here is derived from an EMBL/GenBank/DDBJ whole genome shotgun (WGS) entry which is preliminary data.</text>
</comment>
<feature type="domain" description="Ketoreductase" evidence="2">
    <location>
        <begin position="215"/>
        <end position="435"/>
    </location>
</feature>
<sequence length="488" mass="50916">LSQARTAAAITALLGGGGAPAPKAIENTGAEAVVIAPQRLVMAEFALPSATAPESLAGRRFLVVGDGEELVARLVDLGAEVTRDPAATVDGVFHLDRSTALPEAFPLFRALLANGPRHLVVVGSGEGLRGFTRSAAREYPDTAVKVVEFDGEVRVDALVAELGATDGEPVVRITGAGRVGLRMVETDLGLLGSSGAGPAGDGAAEALAIGLDRDSVVLLVGGAKGITARFAATVASASRCRIELLGRTALPTEDEPPAIAAAADPAALRAALIASGLRVPAEIEREIGRIEAVREVRDTVRRLTELGSAVRYHSVDMRDVEAVHRAVKEIHTEHGRLDGVVYAAGVIEDKLIAEKTAESFGRVFATKVDGAKTLLEAVDGLPNGPRFAVFFGSIAAVLGNRGQSDYAAANDALESLARRCSYRALTVHWGPWAPTGVNNGMVTPELMRSYAKRGIKLIDPEEGALSLLRELAWGPEALDSVVYTASGW</sequence>
<dbReference type="Pfam" id="PF08659">
    <property type="entry name" value="KR"/>
    <property type="match status" value="1"/>
</dbReference>
<dbReference type="InterPro" id="IPR036291">
    <property type="entry name" value="NAD(P)-bd_dom_sf"/>
</dbReference>
<name>A0A9X2VSW7_9PSEU</name>
<dbReference type="GO" id="GO:0004312">
    <property type="term" value="F:fatty acid synthase activity"/>
    <property type="evidence" value="ECO:0007669"/>
    <property type="project" value="TreeGrafter"/>
</dbReference>
<dbReference type="Proteomes" id="UP001141259">
    <property type="component" value="Unassembled WGS sequence"/>
</dbReference>
<organism evidence="3 4">
    <name type="scientific">Umezawaea endophytica</name>
    <dbReference type="NCBI Taxonomy" id="1654476"/>
    <lineage>
        <taxon>Bacteria</taxon>
        <taxon>Bacillati</taxon>
        <taxon>Actinomycetota</taxon>
        <taxon>Actinomycetes</taxon>
        <taxon>Pseudonocardiales</taxon>
        <taxon>Pseudonocardiaceae</taxon>
        <taxon>Umezawaea</taxon>
    </lineage>
</organism>
<dbReference type="PANTHER" id="PTHR43775:SF51">
    <property type="entry name" value="INACTIVE PHENOLPHTHIOCEROL SYNTHESIS POLYKETIDE SYNTHASE TYPE I PKS1-RELATED"/>
    <property type="match status" value="1"/>
</dbReference>
<feature type="non-terminal residue" evidence="3">
    <location>
        <position position="1"/>
    </location>
</feature>
<evidence type="ECO:0000313" key="4">
    <source>
        <dbReference type="Proteomes" id="UP001141259"/>
    </source>
</evidence>
<evidence type="ECO:0000259" key="2">
    <source>
        <dbReference type="SMART" id="SM00822"/>
    </source>
</evidence>
<dbReference type="SMART" id="SM00822">
    <property type="entry name" value="PKS_KR"/>
    <property type="match status" value="1"/>
</dbReference>
<dbReference type="SUPFAM" id="SSF51735">
    <property type="entry name" value="NAD(P)-binding Rossmann-fold domains"/>
    <property type="match status" value="2"/>
</dbReference>
<proteinExistence type="predicted"/>
<dbReference type="RefSeq" id="WP_259627226.1">
    <property type="nucleotide sequence ID" value="NZ_JANYMP010000020.1"/>
</dbReference>
<dbReference type="InterPro" id="IPR057326">
    <property type="entry name" value="KR_dom"/>
</dbReference>
<evidence type="ECO:0000313" key="3">
    <source>
        <dbReference type="EMBL" id="MCS7481737.1"/>
    </source>
</evidence>
<gene>
    <name evidence="3" type="ORF">NZH93_33180</name>
</gene>
<evidence type="ECO:0000256" key="1">
    <source>
        <dbReference type="ARBA" id="ARBA00022679"/>
    </source>
</evidence>